<evidence type="ECO:0000313" key="18">
    <source>
        <dbReference type="Proteomes" id="UP000323653"/>
    </source>
</evidence>
<name>A0A5C0VLR6_9SPHI</name>
<evidence type="ECO:0000259" key="15">
    <source>
        <dbReference type="PROSITE" id="PS50109"/>
    </source>
</evidence>
<dbReference type="SUPFAM" id="SSF46689">
    <property type="entry name" value="Homeodomain-like"/>
    <property type="match status" value="1"/>
</dbReference>
<dbReference type="InterPro" id="IPR011006">
    <property type="entry name" value="CheY-like_superfamily"/>
</dbReference>
<dbReference type="Gene3D" id="2.60.40.10">
    <property type="entry name" value="Immunoglobulins"/>
    <property type="match status" value="1"/>
</dbReference>
<dbReference type="PROSITE" id="PS50109">
    <property type="entry name" value="HIS_KIN"/>
    <property type="match status" value="1"/>
</dbReference>
<dbReference type="Gene3D" id="3.40.50.2300">
    <property type="match status" value="1"/>
</dbReference>
<dbReference type="InterPro" id="IPR036890">
    <property type="entry name" value="HATPase_C_sf"/>
</dbReference>
<dbReference type="SUPFAM" id="SSF52172">
    <property type="entry name" value="CheY-like"/>
    <property type="match status" value="1"/>
</dbReference>
<dbReference type="InterPro" id="IPR011123">
    <property type="entry name" value="Y_Y_Y"/>
</dbReference>
<dbReference type="GO" id="GO:0003700">
    <property type="term" value="F:DNA-binding transcription factor activity"/>
    <property type="evidence" value="ECO:0007669"/>
    <property type="project" value="InterPro"/>
</dbReference>
<dbReference type="Pfam" id="PF07494">
    <property type="entry name" value="Reg_prop"/>
    <property type="match status" value="6"/>
</dbReference>
<dbReference type="SMART" id="SM00448">
    <property type="entry name" value="REC"/>
    <property type="match status" value="1"/>
</dbReference>
<evidence type="ECO:0000313" key="17">
    <source>
        <dbReference type="EMBL" id="QEK53107.1"/>
    </source>
</evidence>
<keyword evidence="4" id="KW-0808">Transferase</keyword>
<dbReference type="GO" id="GO:0043565">
    <property type="term" value="F:sequence-specific DNA binding"/>
    <property type="evidence" value="ECO:0007669"/>
    <property type="project" value="InterPro"/>
</dbReference>
<feature type="domain" description="Response regulatory" evidence="16">
    <location>
        <begin position="1104"/>
        <end position="1219"/>
    </location>
</feature>
<sequence>MMFKRIIYCLCFLFYSFSAKAQENIYTYLSIDNGLVNNEVTSIKQDKYGFLWFGTRGGLNHYDGYNLKLLRNKSSSANNLSSQAVEAMYAGKEYLWIGTKTGGLNKYDFSKDSITSYTIPGVDGVIDIFAVYEDKNGDVFVGSSKGLYYLNQKTQKFNQIDKSIANSILADDRGIIWTATTSGLRNYGKNKKLISEIKFGLNSVTLTSLALDKTNHTLYIGSWTKGLFSYNYLTKAFKNYTNNPKKPNSLSNNNTYRVLLDQNRTLWVGTWGGGLNKFNINTQTFTPYVFSSADNLNYINKVVLSIEQDHSGVIWFGTEGGIYRINPQKKKFYNITHQYNKPGSILNTHIVSVLKDSNHALWIGTKDGGLVYSADGKTFSKVDLPLPASLNFRVNNVLQDGSKLWIGTNEGLFIMDGLKPNSKISRYISSDEKTSISANKITTIIKDKAGVIWLGTQSNGLNRVIGYKKTGEPLVKRYALSSSPDKLQSERITAMLNDDKGRLWIGTFNGLHLYDSAKDGFKNFQHYTKDSTSISNSIVLSIAQDQKGTLWVGTPNGLNKLIEQPNKITFKNYFAGDNFPNDYIHAILPDKKSRIWISTNKGLASFNTEKEEFKNFDIRDGLLSNAFAENAAFADQKGIFYFGGIKGITYFNPDSIKINTMLPPVYFTNLLINNKQVIVGEEIEGNVVLKQSLLTTPHITLNYKQDFLTVSFAALDYHASDKNQYSYRLKGFEKDWVNAGRRRNVTYTNLPAGNYTLEVKASNSDNIWNDKGAALKITILPPPWKTWWAKLIYVTVFLFLLWLSRYIGLNRLKLKNKLELANLSLKREREITEIKSKLFTNISHEFRTPLTLMIGPLDDLSRTDNLNFGVRKVVLSLQDQAKRLLNLVNQLLDFQKAESDKLSLNASKGNMVSFSKQIFYSFRNEANRRNIKFNFSSSSSQIMLDFDEEKMTIILYNLLANAFKFSEADGTVSLTVNAIEQQNNPFCELIVSDTGKGISDSEKEKIFDRFYQVAKAEAGKFAGTGIGLAFTKDLVLLHNGSITVDSELQKGSSFRILLPLHAKHVADDAPVYEDLEEEEDLNPQDDILEDIELATHANESTKPIALIVEDNTEVNEYLVSLLKPHYQTFSAFNGKEGLKLALDMIPDVMISDVMMPEMDGYELCHKIKSALSTSHIPVILLTAQSDSSAHLKGVNEGADVYLSKPFNSPILLSHIRNVLESRRKLKELFTQKVSLGPSEVEITSFEGEFIKKIIVKIEDNLSNSSFNIDELAEEMNMSRSTFYRKLKAITDMSGSEFIRFIKIQRSAQLLVSGEFTIKQIAYEVGFNNTKHFRKCFIKQYNMTPSDYIKKETGQIQEDEKDEE</sequence>
<keyword evidence="8" id="KW-0902">Two-component regulatory system</keyword>
<dbReference type="Pfam" id="PF00512">
    <property type="entry name" value="HisKA"/>
    <property type="match status" value="1"/>
</dbReference>
<evidence type="ECO:0000256" key="2">
    <source>
        <dbReference type="ARBA" id="ARBA00012438"/>
    </source>
</evidence>
<keyword evidence="5" id="KW-0547">Nucleotide-binding</keyword>
<dbReference type="InterPro" id="IPR005467">
    <property type="entry name" value="His_kinase_dom"/>
</dbReference>
<dbReference type="Gene3D" id="2.130.10.10">
    <property type="entry name" value="YVTN repeat-like/Quinoprotein amine dehydrogenase"/>
    <property type="match status" value="3"/>
</dbReference>
<dbReference type="CDD" id="cd00082">
    <property type="entry name" value="HisKA"/>
    <property type="match status" value="1"/>
</dbReference>
<evidence type="ECO:0000256" key="1">
    <source>
        <dbReference type="ARBA" id="ARBA00000085"/>
    </source>
</evidence>
<dbReference type="InterPro" id="IPR004358">
    <property type="entry name" value="Sig_transdc_His_kin-like_C"/>
</dbReference>
<dbReference type="Pfam" id="PF12833">
    <property type="entry name" value="HTH_18"/>
    <property type="match status" value="1"/>
</dbReference>
<accession>A0A5C0VLR6</accession>
<evidence type="ECO:0000256" key="8">
    <source>
        <dbReference type="ARBA" id="ARBA00023012"/>
    </source>
</evidence>
<dbReference type="EC" id="2.7.13.3" evidence="2"/>
<dbReference type="EMBL" id="CP043329">
    <property type="protein sequence ID" value="QEK53107.1"/>
    <property type="molecule type" value="Genomic_DNA"/>
</dbReference>
<dbReference type="FunFam" id="2.60.40.10:FF:000791">
    <property type="entry name" value="Two-component system sensor histidine kinase/response regulator"/>
    <property type="match status" value="1"/>
</dbReference>
<evidence type="ECO:0000256" key="10">
    <source>
        <dbReference type="ARBA" id="ARBA00023125"/>
    </source>
</evidence>
<dbReference type="SUPFAM" id="SSF55874">
    <property type="entry name" value="ATPase domain of HSP90 chaperone/DNA topoisomerase II/histidine kinase"/>
    <property type="match status" value="1"/>
</dbReference>
<evidence type="ECO:0000256" key="11">
    <source>
        <dbReference type="ARBA" id="ARBA00023163"/>
    </source>
</evidence>
<evidence type="ECO:0000256" key="7">
    <source>
        <dbReference type="ARBA" id="ARBA00022840"/>
    </source>
</evidence>
<dbReference type="InterPro" id="IPR003594">
    <property type="entry name" value="HATPase_dom"/>
</dbReference>
<gene>
    <name evidence="17" type="ORF">FYC62_16540</name>
</gene>
<evidence type="ECO:0000256" key="4">
    <source>
        <dbReference type="ARBA" id="ARBA00022679"/>
    </source>
</evidence>
<dbReference type="Pfam" id="PF00072">
    <property type="entry name" value="Response_reg"/>
    <property type="match status" value="1"/>
</dbReference>
<dbReference type="PANTHER" id="PTHR43547">
    <property type="entry name" value="TWO-COMPONENT HISTIDINE KINASE"/>
    <property type="match status" value="1"/>
</dbReference>
<evidence type="ECO:0000256" key="5">
    <source>
        <dbReference type="ARBA" id="ARBA00022741"/>
    </source>
</evidence>
<dbReference type="SMART" id="SM00342">
    <property type="entry name" value="HTH_ARAC"/>
    <property type="match status" value="1"/>
</dbReference>
<proteinExistence type="predicted"/>
<evidence type="ECO:0000256" key="13">
    <source>
        <dbReference type="SAM" id="SignalP"/>
    </source>
</evidence>
<keyword evidence="7" id="KW-0067">ATP-binding</keyword>
<evidence type="ECO:0000256" key="12">
    <source>
        <dbReference type="PROSITE-ProRule" id="PRU00169"/>
    </source>
</evidence>
<protein>
    <recommendedName>
        <fullName evidence="2">histidine kinase</fullName>
        <ecNumber evidence="2">2.7.13.3</ecNumber>
    </recommendedName>
</protein>
<dbReference type="InterPro" id="IPR015943">
    <property type="entry name" value="WD40/YVTN_repeat-like_dom_sf"/>
</dbReference>
<dbReference type="PANTHER" id="PTHR43547:SF2">
    <property type="entry name" value="HYBRID SIGNAL TRANSDUCTION HISTIDINE KINASE C"/>
    <property type="match status" value="1"/>
</dbReference>
<dbReference type="InterPro" id="IPR018060">
    <property type="entry name" value="HTH_AraC"/>
</dbReference>
<dbReference type="InterPro" id="IPR013783">
    <property type="entry name" value="Ig-like_fold"/>
</dbReference>
<dbReference type="SUPFAM" id="SSF63829">
    <property type="entry name" value="Calcium-dependent phosphotriesterase"/>
    <property type="match status" value="3"/>
</dbReference>
<dbReference type="PRINTS" id="PR00344">
    <property type="entry name" value="BCTRLSENSOR"/>
</dbReference>
<keyword evidence="6" id="KW-0418">Kinase</keyword>
<dbReference type="Gene3D" id="1.10.287.130">
    <property type="match status" value="1"/>
</dbReference>
<keyword evidence="9" id="KW-0805">Transcription regulation</keyword>
<dbReference type="InterPro" id="IPR011110">
    <property type="entry name" value="Reg_prop"/>
</dbReference>
<dbReference type="GO" id="GO:0000155">
    <property type="term" value="F:phosphorelay sensor kinase activity"/>
    <property type="evidence" value="ECO:0007669"/>
    <property type="project" value="InterPro"/>
</dbReference>
<feature type="signal peptide" evidence="13">
    <location>
        <begin position="1"/>
        <end position="21"/>
    </location>
</feature>
<evidence type="ECO:0000256" key="6">
    <source>
        <dbReference type="ARBA" id="ARBA00022777"/>
    </source>
</evidence>
<dbReference type="KEGG" id="pej:FYC62_16540"/>
<feature type="chain" id="PRO_5022981748" description="histidine kinase" evidence="13">
    <location>
        <begin position="22"/>
        <end position="1363"/>
    </location>
</feature>
<feature type="domain" description="Histidine kinase" evidence="15">
    <location>
        <begin position="841"/>
        <end position="1062"/>
    </location>
</feature>
<dbReference type="Proteomes" id="UP000323653">
    <property type="component" value="Chromosome"/>
</dbReference>
<reference evidence="17 18" key="1">
    <citation type="submission" date="2019-08" db="EMBL/GenBank/DDBJ databases">
        <title>Pedobacter sp. nov., isolated from Han river, South Korea.</title>
        <authorList>
            <person name="Lee D.-H."/>
            <person name="Kim Y.-S."/>
            <person name="Hwang E.-M."/>
            <person name="Le Tran T.C."/>
            <person name="Cha C.-J."/>
        </authorList>
    </citation>
    <scope>NUCLEOTIDE SEQUENCE [LARGE SCALE GENOMIC DNA]</scope>
    <source>
        <strain evidence="17 18">CJ43</strain>
    </source>
</reference>
<dbReference type="SMART" id="SM00387">
    <property type="entry name" value="HATPase_c"/>
    <property type="match status" value="1"/>
</dbReference>
<keyword evidence="10" id="KW-0238">DNA-binding</keyword>
<comment type="catalytic activity">
    <reaction evidence="1">
        <text>ATP + protein L-histidine = ADP + protein N-phospho-L-histidine.</text>
        <dbReference type="EC" id="2.7.13.3"/>
    </reaction>
</comment>
<evidence type="ECO:0000256" key="3">
    <source>
        <dbReference type="ARBA" id="ARBA00022553"/>
    </source>
</evidence>
<dbReference type="GO" id="GO:0005524">
    <property type="term" value="F:ATP binding"/>
    <property type="evidence" value="ECO:0007669"/>
    <property type="project" value="UniProtKB-KW"/>
</dbReference>
<dbReference type="FunFam" id="1.10.287.130:FF:000045">
    <property type="entry name" value="Two-component system sensor histidine kinase/response regulator"/>
    <property type="match status" value="1"/>
</dbReference>
<keyword evidence="13" id="KW-0732">Signal</keyword>
<dbReference type="InterPro" id="IPR001789">
    <property type="entry name" value="Sig_transdc_resp-reg_receiver"/>
</dbReference>
<evidence type="ECO:0000256" key="9">
    <source>
        <dbReference type="ARBA" id="ARBA00023015"/>
    </source>
</evidence>
<dbReference type="Gene3D" id="1.10.10.60">
    <property type="entry name" value="Homeodomain-like"/>
    <property type="match status" value="2"/>
</dbReference>
<feature type="domain" description="HTH araC/xylS-type" evidence="14">
    <location>
        <begin position="1251"/>
        <end position="1350"/>
    </location>
</feature>
<dbReference type="InterPro" id="IPR003661">
    <property type="entry name" value="HisK_dim/P_dom"/>
</dbReference>
<keyword evidence="18" id="KW-1185">Reference proteome</keyword>
<dbReference type="SUPFAM" id="SSF47384">
    <property type="entry name" value="Homodimeric domain of signal transducing histidine kinase"/>
    <property type="match status" value="1"/>
</dbReference>
<evidence type="ECO:0000259" key="16">
    <source>
        <dbReference type="PROSITE" id="PS50110"/>
    </source>
</evidence>
<organism evidence="17 18">
    <name type="scientific">Pedobacter aquae</name>
    <dbReference type="NCBI Taxonomy" id="2605747"/>
    <lineage>
        <taxon>Bacteria</taxon>
        <taxon>Pseudomonadati</taxon>
        <taxon>Bacteroidota</taxon>
        <taxon>Sphingobacteriia</taxon>
        <taxon>Sphingobacteriales</taxon>
        <taxon>Sphingobacteriaceae</taxon>
        <taxon>Pedobacter</taxon>
    </lineage>
</organism>
<dbReference type="InterPro" id="IPR018062">
    <property type="entry name" value="HTH_AraC-typ_CS"/>
</dbReference>
<dbReference type="Pfam" id="PF02518">
    <property type="entry name" value="HATPase_c"/>
    <property type="match status" value="1"/>
</dbReference>
<keyword evidence="3 12" id="KW-0597">Phosphoprotein</keyword>
<dbReference type="SMART" id="SM00388">
    <property type="entry name" value="HisKA"/>
    <property type="match status" value="1"/>
</dbReference>
<dbReference type="Gene3D" id="3.30.565.10">
    <property type="entry name" value="Histidine kinase-like ATPase, C-terminal domain"/>
    <property type="match status" value="1"/>
</dbReference>
<dbReference type="Pfam" id="PF07495">
    <property type="entry name" value="Y_Y_Y"/>
    <property type="match status" value="1"/>
</dbReference>
<evidence type="ECO:0000259" key="14">
    <source>
        <dbReference type="PROSITE" id="PS01124"/>
    </source>
</evidence>
<dbReference type="FunFam" id="3.30.565.10:FF:000037">
    <property type="entry name" value="Hybrid sensor histidine kinase/response regulator"/>
    <property type="match status" value="1"/>
</dbReference>
<dbReference type="PROSITE" id="PS00041">
    <property type="entry name" value="HTH_ARAC_FAMILY_1"/>
    <property type="match status" value="1"/>
</dbReference>
<dbReference type="PROSITE" id="PS50110">
    <property type="entry name" value="RESPONSE_REGULATORY"/>
    <property type="match status" value="1"/>
</dbReference>
<feature type="modified residue" description="4-aspartylphosphate" evidence="12">
    <location>
        <position position="1152"/>
    </location>
</feature>
<dbReference type="InterPro" id="IPR009057">
    <property type="entry name" value="Homeodomain-like_sf"/>
</dbReference>
<dbReference type="InterPro" id="IPR036097">
    <property type="entry name" value="HisK_dim/P_sf"/>
</dbReference>
<keyword evidence="11" id="KW-0804">Transcription</keyword>
<dbReference type="PROSITE" id="PS01124">
    <property type="entry name" value="HTH_ARAC_FAMILY_2"/>
    <property type="match status" value="1"/>
</dbReference>